<dbReference type="SMART" id="SM00516">
    <property type="entry name" value="SEC14"/>
    <property type="match status" value="1"/>
</dbReference>
<name>A0A8H6UGU2_9EURO</name>
<organism evidence="3 5">
    <name type="scientific">Aspergillus hiratsukae</name>
    <dbReference type="NCBI Taxonomy" id="1194566"/>
    <lineage>
        <taxon>Eukaryota</taxon>
        <taxon>Fungi</taxon>
        <taxon>Dikarya</taxon>
        <taxon>Ascomycota</taxon>
        <taxon>Pezizomycotina</taxon>
        <taxon>Eurotiomycetes</taxon>
        <taxon>Eurotiomycetidae</taxon>
        <taxon>Eurotiales</taxon>
        <taxon>Aspergillaceae</taxon>
        <taxon>Aspergillus</taxon>
        <taxon>Aspergillus subgen. Fumigati</taxon>
    </lineage>
</organism>
<evidence type="ECO:0000259" key="2">
    <source>
        <dbReference type="PROSITE" id="PS50191"/>
    </source>
</evidence>
<dbReference type="OrthoDB" id="43460at2759"/>
<reference evidence="3" key="1">
    <citation type="submission" date="2020-06" db="EMBL/GenBank/DDBJ databases">
        <title>Draft genome sequences of strains closely related to Aspergillus parafelis and Aspergillus hiratsukae.</title>
        <authorList>
            <person name="Dos Santos R.A.C."/>
            <person name="Rivero-Menendez O."/>
            <person name="Steenwyk J.L."/>
            <person name="Mead M.E."/>
            <person name="Goldman G.H."/>
            <person name="Alastruey-Izquierdo A."/>
            <person name="Rokas A."/>
        </authorList>
    </citation>
    <scope>NUCLEOTIDE SEQUENCE</scope>
    <source>
        <strain evidence="3">CNM-CM5793</strain>
        <strain evidence="4">CNM-CM6106</strain>
    </source>
</reference>
<proteinExistence type="predicted"/>
<dbReference type="EMBL" id="JACBAD010001993">
    <property type="protein sequence ID" value="KAF7125192.1"/>
    <property type="molecule type" value="Genomic_DNA"/>
</dbReference>
<dbReference type="EMBL" id="JACBAF010002106">
    <property type="protein sequence ID" value="KAF7167593.1"/>
    <property type="molecule type" value="Genomic_DNA"/>
</dbReference>
<feature type="compositionally biased region" description="Polar residues" evidence="1">
    <location>
        <begin position="70"/>
        <end position="79"/>
    </location>
</feature>
<dbReference type="Gene3D" id="3.40.525.10">
    <property type="entry name" value="CRAL-TRIO lipid binding domain"/>
    <property type="match status" value="1"/>
</dbReference>
<evidence type="ECO:0000313" key="5">
    <source>
        <dbReference type="Proteomes" id="UP000630445"/>
    </source>
</evidence>
<dbReference type="InterPro" id="IPR036273">
    <property type="entry name" value="CRAL/TRIO_N_dom_sf"/>
</dbReference>
<dbReference type="PANTHER" id="PTHR46590">
    <property type="entry name" value="PHOSPHATIDYLINOSITOL TRANSFER PROTEIN CSR1-RELATED"/>
    <property type="match status" value="1"/>
</dbReference>
<accession>A0A8H6UGU2</accession>
<feature type="region of interest" description="Disordered" evidence="1">
    <location>
        <begin position="42"/>
        <end position="79"/>
    </location>
</feature>
<dbReference type="InterPro" id="IPR052432">
    <property type="entry name" value="PITP/CRAL-TRIO"/>
</dbReference>
<dbReference type="AlphaFoldDB" id="A0A8H6UGU2"/>
<dbReference type="SUPFAM" id="SSF46938">
    <property type="entry name" value="CRAL/TRIO N-terminal domain"/>
    <property type="match status" value="1"/>
</dbReference>
<gene>
    <name evidence="3" type="ORF">CNMCM5793_001301</name>
    <name evidence="4" type="ORF">CNMCM6106_003072</name>
</gene>
<dbReference type="PROSITE" id="PS50191">
    <property type="entry name" value="CRAL_TRIO"/>
    <property type="match status" value="1"/>
</dbReference>
<feature type="domain" description="CRAL-TRIO" evidence="2">
    <location>
        <begin position="190"/>
        <end position="348"/>
    </location>
</feature>
<dbReference type="InterPro" id="IPR001251">
    <property type="entry name" value="CRAL-TRIO_dom"/>
</dbReference>
<dbReference type="PANTHER" id="PTHR46590:SF1">
    <property type="entry name" value="PHOSPHATIDYLINOSITOL TRANSFER PROTEIN CSR1"/>
    <property type="match status" value="1"/>
</dbReference>
<dbReference type="Proteomes" id="UP000662466">
    <property type="component" value="Unassembled WGS sequence"/>
</dbReference>
<dbReference type="Pfam" id="PF03765">
    <property type="entry name" value="CRAL_TRIO_N"/>
    <property type="match status" value="1"/>
</dbReference>
<dbReference type="Proteomes" id="UP000630445">
    <property type="component" value="Unassembled WGS sequence"/>
</dbReference>
<dbReference type="SMART" id="SM01100">
    <property type="entry name" value="CRAL_TRIO_N"/>
    <property type="match status" value="1"/>
</dbReference>
<evidence type="ECO:0000256" key="1">
    <source>
        <dbReference type="SAM" id="MobiDB-lite"/>
    </source>
</evidence>
<dbReference type="SUPFAM" id="SSF52087">
    <property type="entry name" value="CRAL/TRIO domain"/>
    <property type="match status" value="1"/>
</dbReference>
<sequence length="460" mass="52490">MPTELPPGTVGNLTAEQEAKLQEFWVLLLKVFGVKLDALESTKETAPQENKKEGKRRFGLFGKGKDHENGTASEKSAEAVTTNLSSINLSEGDDKYGQSKEFQQTLADMSPEEIRTTFWTMVKHDNPDSLLLRFLRARKWDVQKALVMFISTLRWRLMDVKVDDDIVKNGEPHALKQSQSSDPAEKKAGEEFLMQMRRGKSFLHGVDKSGRPICVVRVRLHKAGDQSSEVLDRFTVYTIETARMMLAPPVETACIIFDMTDFSLANMDYSPVKFMIKCFEANYPESLGVVLIHKAPWIFSGIWNIIKGWLDPVVAAKVNFTKNVKDLEEFIPRDRIMKELEGDENWEYKYVECEPDENKTMEDTAKRDQLLAERRELGKEIQDATIAWIAASSKGHKDAVATAKDKRKDLIERLRVQYWQLDPYVRARSLYDRLNVIQGNGKIDFYSAETMSKGNAISSQ</sequence>
<evidence type="ECO:0000313" key="3">
    <source>
        <dbReference type="EMBL" id="KAF7125192.1"/>
    </source>
</evidence>
<dbReference type="Pfam" id="PF00650">
    <property type="entry name" value="CRAL_TRIO"/>
    <property type="match status" value="1"/>
</dbReference>
<protein>
    <recommendedName>
        <fullName evidence="2">CRAL-TRIO domain-containing protein</fullName>
    </recommendedName>
</protein>
<comment type="caution">
    <text evidence="3">The sequence shown here is derived from an EMBL/GenBank/DDBJ whole genome shotgun (WGS) entry which is preliminary data.</text>
</comment>
<dbReference type="CDD" id="cd00170">
    <property type="entry name" value="SEC14"/>
    <property type="match status" value="1"/>
</dbReference>
<dbReference type="InterPro" id="IPR011074">
    <property type="entry name" value="CRAL/TRIO_N_dom"/>
</dbReference>
<keyword evidence="5" id="KW-1185">Reference proteome</keyword>
<dbReference type="InterPro" id="IPR036865">
    <property type="entry name" value="CRAL-TRIO_dom_sf"/>
</dbReference>
<evidence type="ECO:0000313" key="4">
    <source>
        <dbReference type="EMBL" id="KAF7167593.1"/>
    </source>
</evidence>